<dbReference type="FunFam" id="2.40.70.10:FF:000002">
    <property type="entry name" value="Vacuolar aspartic proteinase"/>
    <property type="match status" value="3"/>
</dbReference>
<organism evidence="10">
    <name type="scientific">Cladocopium goreaui</name>
    <dbReference type="NCBI Taxonomy" id="2562237"/>
    <lineage>
        <taxon>Eukaryota</taxon>
        <taxon>Sar</taxon>
        <taxon>Alveolata</taxon>
        <taxon>Dinophyceae</taxon>
        <taxon>Suessiales</taxon>
        <taxon>Symbiodiniaceae</taxon>
        <taxon>Cladocopium</taxon>
    </lineage>
</organism>
<evidence type="ECO:0000256" key="6">
    <source>
        <dbReference type="ARBA" id="ARBA00023180"/>
    </source>
</evidence>
<feature type="domain" description="Peptidase A1" evidence="9">
    <location>
        <begin position="784"/>
        <end position="1087"/>
    </location>
</feature>
<keyword evidence="5" id="KW-1015">Disulfide bond</keyword>
<reference evidence="10" key="1">
    <citation type="submission" date="2022-10" db="EMBL/GenBank/DDBJ databases">
        <authorList>
            <person name="Chen Y."/>
            <person name="Dougan E. K."/>
            <person name="Chan C."/>
            <person name="Rhodes N."/>
            <person name="Thang M."/>
        </authorList>
    </citation>
    <scope>NUCLEOTIDE SEQUENCE</scope>
</reference>
<sequence>MSSLRKLAAAAVLAVAAAQVVNVPLTKRDLTYEQTVDAIHQGAERWEARLDGGKDDPIVIDDYQNAQYYGEISVGTPGQKEMVIFDTGSANLWVPNTKPFLSRKNIYDHSKSSTYKKNGTTFAIQYGSGPVSGVFSADTVTIGDLKLQDYTFAEVDKTSGLGLGYRLGKFDGILGLGWDSISVGHVPTPMNALVQSGQLPEPVFAFYLGNKQPGELVFGGVDPKHYTGSFSFVPLSSESYWEINLDGVKLGSDSVSSTKSAIVDSGTSLLAGPKSEISKIATKLGAKSVLGREYVVDCSAKLPDLTFTLGGKDYTLKQADLILQASGSQCILGLTGLDVPPPRGPLWILGDVFMRKYYVQFDWGKKRLGFATAAQATVVKMPLTKRDLTYEQTVDAIHQGAERWEARLDGGKDDPIVIDDYQNAQYYGEISVGTPGQKEMVIFDTGSANLWVPNTKPFLSRKNIYDHSKSSTYKKNGTTFAIQYGSGPVSGVFSADTVTIGDLKLQDYTFAEVDKTSGLGLGYRLGKFDGILGLGWDSISVGHVPTPMNALVQSGQLPEPVFAFYLGNKQPGELVFGGVDPKHYTGSFSFVPLSSESYWEINLDGVKLGSDSVSSTKSAIVDSGTSLLAGPKSEISKIATKLGAKSVLGREYVVDCSAKLPDLTFTLGGKDYTLKQADLILQASGSQCILGLTGLDVPPPRGPLWILGDVFMRKYYVQFDWGKKRLGFATAAQATVVKMPLTKRDLTYEQTVDAIHQGAERWEARLDGGKDDPIVIDDYQNAQYYGEISVGTPGQKEMVIFDTGSANLWVPNTKPFLSRKNIYDHSKSSTYKKNGTTFAIQYGSGPVSGVFSADTVTIGDLKLQDYTFAEVDKTSGLGLGYRLGKFDGILGLGWDSISVGHVPTPMNALVQSGQLPEPVFAFYLGNKQPGELVFGGVDPKHYTGSFSFVPLSSESYWEINLDGVKLGSDSVSSTKSAIVDSGTSLLAGPKSEISKIATKLGAKSVLGREYVVDCSAKLPDLIFTLGGKDYTLKQADLILQASGSQCILGLTGLDVPPPRGPLWILGDVFMRKYYVQFDWGKKRLGFATAAQAQESSVVLLPRSVDLRCVSSAELLSIFLGVSKLGVATAPHREGGHDLMEPSYPQRASAAQSQPFHSNLFSATHDRKMERETPRERCFWVSDLAIGPWLAEHRRRQCGVHCRTRPFGRGTKAPLQHSLVVSWPHVGVSRDACGDPTWTGHHGWEHERLGRLDSLTASDLLSAFVPNGLTEPFGKRWKGCSRGADDDSRMRQIWRSLKDLGLSRRLISVEKPSSKVVDFDSASGRALSLEDFYHLAQAAESAMFLREQPARQELHMSFRAQRLVSVFHALDVNQGSAPVTFAMPPRAADKPYTGEEFKGQGSGAGDTLAKVGLFVFFVFTRAVHPTVIDASKSVDPETGKKYFAYGKMTVVLGETVVTIVVAQLMCLVLGGQKEWRKIWEPKPMKIFSVIGFLYPSSEMG</sequence>
<gene>
    <name evidence="10" type="ORF">C1SCF055_LOCUS33219</name>
</gene>
<comment type="caution">
    <text evidence="10">The sequence shown here is derived from an EMBL/GenBank/DDBJ whole genome shotgun (WGS) entry which is preliminary data.</text>
</comment>
<reference evidence="11" key="2">
    <citation type="submission" date="2024-04" db="EMBL/GenBank/DDBJ databases">
        <authorList>
            <person name="Chen Y."/>
            <person name="Shah S."/>
            <person name="Dougan E. K."/>
            <person name="Thang M."/>
            <person name="Chan C."/>
        </authorList>
    </citation>
    <scope>NUCLEOTIDE SEQUENCE [LARGE SCALE GENOMIC DNA]</scope>
</reference>
<feature type="chain" id="PRO_5043271260" evidence="8">
    <location>
        <begin position="19"/>
        <end position="1499"/>
    </location>
</feature>
<dbReference type="OrthoDB" id="771136at2759"/>
<proteinExistence type="inferred from homology"/>
<evidence type="ECO:0000256" key="5">
    <source>
        <dbReference type="ARBA" id="ARBA00023157"/>
    </source>
</evidence>
<dbReference type="InterPro" id="IPR021109">
    <property type="entry name" value="Peptidase_aspartic_dom_sf"/>
</dbReference>
<evidence type="ECO:0000313" key="12">
    <source>
        <dbReference type="EMBL" id="CAL4794994.1"/>
    </source>
</evidence>
<dbReference type="Pfam" id="PF00026">
    <property type="entry name" value="Asp"/>
    <property type="match status" value="3"/>
</dbReference>
<dbReference type="EMBL" id="CAMXCT030004105">
    <property type="protein sequence ID" value="CAL4794994.1"/>
    <property type="molecule type" value="Genomic_DNA"/>
</dbReference>
<keyword evidence="3 7" id="KW-0064">Aspartyl protease</keyword>
<dbReference type="PROSITE" id="PS00141">
    <property type="entry name" value="ASP_PROTEASE"/>
    <property type="match status" value="6"/>
</dbReference>
<accession>A0A9P1DDY7</accession>
<dbReference type="FunFam" id="2.40.70.10:FF:000008">
    <property type="entry name" value="Cathepsin D"/>
    <property type="match status" value="3"/>
</dbReference>
<dbReference type="EMBL" id="CAMXCT010004105">
    <property type="protein sequence ID" value="CAI4007682.1"/>
    <property type="molecule type" value="Genomic_DNA"/>
</dbReference>
<evidence type="ECO:0000313" key="11">
    <source>
        <dbReference type="EMBL" id="CAL1161057.1"/>
    </source>
</evidence>
<dbReference type="InterPro" id="IPR001461">
    <property type="entry name" value="Aspartic_peptidase_A1"/>
</dbReference>
<evidence type="ECO:0000256" key="2">
    <source>
        <dbReference type="ARBA" id="ARBA00022670"/>
    </source>
</evidence>
<evidence type="ECO:0000256" key="4">
    <source>
        <dbReference type="ARBA" id="ARBA00022801"/>
    </source>
</evidence>
<evidence type="ECO:0000256" key="1">
    <source>
        <dbReference type="ARBA" id="ARBA00007447"/>
    </source>
</evidence>
<evidence type="ECO:0000259" key="9">
    <source>
        <dbReference type="PROSITE" id="PS51767"/>
    </source>
</evidence>
<feature type="signal peptide" evidence="8">
    <location>
        <begin position="1"/>
        <end position="18"/>
    </location>
</feature>
<name>A0A9P1DDY7_9DINO</name>
<dbReference type="GO" id="GO:0004190">
    <property type="term" value="F:aspartic-type endopeptidase activity"/>
    <property type="evidence" value="ECO:0007669"/>
    <property type="project" value="UniProtKB-KW"/>
</dbReference>
<keyword evidence="13" id="KW-1185">Reference proteome</keyword>
<dbReference type="InterPro" id="IPR033121">
    <property type="entry name" value="PEPTIDASE_A1"/>
</dbReference>
<dbReference type="GO" id="GO:0006508">
    <property type="term" value="P:proteolysis"/>
    <property type="evidence" value="ECO:0007669"/>
    <property type="project" value="UniProtKB-KW"/>
</dbReference>
<dbReference type="PANTHER" id="PTHR47966:SF51">
    <property type="entry name" value="BETA-SITE APP-CLEAVING ENZYME, ISOFORM A-RELATED"/>
    <property type="match status" value="1"/>
</dbReference>
<keyword evidence="2 7" id="KW-0645">Protease</keyword>
<dbReference type="PROSITE" id="PS51767">
    <property type="entry name" value="PEPTIDASE_A1"/>
    <property type="match status" value="3"/>
</dbReference>
<dbReference type="Gene3D" id="2.40.70.10">
    <property type="entry name" value="Acid Proteases"/>
    <property type="match status" value="6"/>
</dbReference>
<evidence type="ECO:0000256" key="7">
    <source>
        <dbReference type="RuleBase" id="RU000454"/>
    </source>
</evidence>
<keyword evidence="8" id="KW-0732">Signal</keyword>
<dbReference type="SUPFAM" id="SSF50630">
    <property type="entry name" value="Acid proteases"/>
    <property type="match status" value="3"/>
</dbReference>
<evidence type="ECO:0000313" key="10">
    <source>
        <dbReference type="EMBL" id="CAI4007682.1"/>
    </source>
</evidence>
<protein>
    <submittedName>
        <fullName evidence="12">Lysosomal aspartic protease</fullName>
    </submittedName>
</protein>
<dbReference type="PRINTS" id="PR00792">
    <property type="entry name" value="PEPSIN"/>
</dbReference>
<feature type="domain" description="Peptidase A1" evidence="9">
    <location>
        <begin position="426"/>
        <end position="729"/>
    </location>
</feature>
<dbReference type="Proteomes" id="UP001152797">
    <property type="component" value="Unassembled WGS sequence"/>
</dbReference>
<evidence type="ECO:0000256" key="3">
    <source>
        <dbReference type="ARBA" id="ARBA00022750"/>
    </source>
</evidence>
<keyword evidence="6" id="KW-0325">Glycoprotein</keyword>
<dbReference type="InterPro" id="IPR001969">
    <property type="entry name" value="Aspartic_peptidase_AS"/>
</dbReference>
<dbReference type="EMBL" id="CAMXCT020004105">
    <property type="protein sequence ID" value="CAL1161057.1"/>
    <property type="molecule type" value="Genomic_DNA"/>
</dbReference>
<comment type="similarity">
    <text evidence="1 7">Belongs to the peptidase A1 family.</text>
</comment>
<dbReference type="PANTHER" id="PTHR47966">
    <property type="entry name" value="BETA-SITE APP-CLEAVING ENZYME, ISOFORM A-RELATED"/>
    <property type="match status" value="1"/>
</dbReference>
<keyword evidence="4 7" id="KW-0378">Hydrolase</keyword>
<evidence type="ECO:0000256" key="8">
    <source>
        <dbReference type="SAM" id="SignalP"/>
    </source>
</evidence>
<feature type="domain" description="Peptidase A1" evidence="9">
    <location>
        <begin position="68"/>
        <end position="371"/>
    </location>
</feature>
<evidence type="ECO:0000313" key="13">
    <source>
        <dbReference type="Proteomes" id="UP001152797"/>
    </source>
</evidence>